<dbReference type="GO" id="GO:0051287">
    <property type="term" value="F:NAD binding"/>
    <property type="evidence" value="ECO:0007669"/>
    <property type="project" value="UniProtKB-UniRule"/>
</dbReference>
<evidence type="ECO:0000259" key="11">
    <source>
        <dbReference type="Pfam" id="PF07479"/>
    </source>
</evidence>
<dbReference type="Pfam" id="PF07479">
    <property type="entry name" value="NAD_Gly3P_dh_C"/>
    <property type="match status" value="1"/>
</dbReference>
<protein>
    <recommendedName>
        <fullName evidence="9">Glycerol-3-phosphate dehydrogenase [NAD(+)]</fullName>
        <ecNumber evidence="9">1.1.1.8</ecNumber>
    </recommendedName>
</protein>
<evidence type="ECO:0000313" key="13">
    <source>
        <dbReference type="Proteomes" id="UP000734854"/>
    </source>
</evidence>
<keyword evidence="13" id="KW-1185">Reference proteome</keyword>
<evidence type="ECO:0000256" key="1">
    <source>
        <dbReference type="ARBA" id="ARBA00004514"/>
    </source>
</evidence>
<dbReference type="PANTHER" id="PTHR11728">
    <property type="entry name" value="GLYCEROL-3-PHOSPHATE DEHYDROGENASE"/>
    <property type="match status" value="1"/>
</dbReference>
<comment type="similarity">
    <text evidence="2 8">Belongs to the NAD-dependent glycerol-3-phosphate dehydrogenase family.</text>
</comment>
<keyword evidence="3" id="KW-0963">Cytoplasm</keyword>
<evidence type="ECO:0000256" key="8">
    <source>
        <dbReference type="RuleBase" id="RU000437"/>
    </source>
</evidence>
<dbReference type="Proteomes" id="UP000734854">
    <property type="component" value="Unassembled WGS sequence"/>
</dbReference>
<sequence>MKQDTHVTTPQGFNVLPTSNHLQIPSSIILCLPFTKLKPLFSLAQSRVLIPPTAANQAQSGILAISIGKLIISPFPHHLGVLKAFNYLIVLFNQPAMGGSRTRHTDYFFKLPDFSASKKMVGAVERSHNNVLSNGSLHHSNGAEERLDELRRILSKSDGDLLKIVSVGAGAWGSVFAALLQDAYGHLRDKVQIRIWRRPGRSVDRATAEHLFEVINSREDVLRRLIRRCAYLKYVEARLGDRILYADEILKDGFCLNMIETPLCPLKVVTNLQEAVWDADIVVNGLPSTETREVFEEISRYWKERISVPIIISLAKGIEAALDPIPHIITPTQMIKSATRVPMDNILYLGGPNIASEIYNKEYANARICGAEKWRKPLAKFLRQPHFIVWDNSDLITHEVMGGLKNVYAIGAGMVAALTNESATSKSVYFAHCTSEMIFITHLLAEQPEKLAGPLLSDTYVTLLKGRNAWYGQMLAKGELSPDMGDSIKGKGMIQGVSAIGAFYELLSQSSLNVFHPEVKTPIAPAELCPILKTLYKILIRRESPAQAILQALRDETMNDPRERIEIAQSQVFYRPSLLGQP</sequence>
<dbReference type="PANTHER" id="PTHR11728:SF30">
    <property type="entry name" value="GLYCEROL-3-PHOSPHATE DEHYDROGENASE [NAD(+)] GPDHC1, CYTOSOLIC"/>
    <property type="match status" value="1"/>
</dbReference>
<comment type="catalytic activity">
    <reaction evidence="6 9">
        <text>sn-glycerol 3-phosphate + NAD(+) = dihydroxyacetone phosphate + NADH + H(+)</text>
        <dbReference type="Rhea" id="RHEA:11092"/>
        <dbReference type="ChEBI" id="CHEBI:15378"/>
        <dbReference type="ChEBI" id="CHEBI:57540"/>
        <dbReference type="ChEBI" id="CHEBI:57597"/>
        <dbReference type="ChEBI" id="CHEBI:57642"/>
        <dbReference type="ChEBI" id="CHEBI:57945"/>
        <dbReference type="EC" id="1.1.1.8"/>
    </reaction>
</comment>
<evidence type="ECO:0000256" key="6">
    <source>
        <dbReference type="ARBA" id="ARBA00048683"/>
    </source>
</evidence>
<dbReference type="GO" id="GO:0005975">
    <property type="term" value="P:carbohydrate metabolic process"/>
    <property type="evidence" value="ECO:0007669"/>
    <property type="project" value="InterPro"/>
</dbReference>
<dbReference type="InterPro" id="IPR008927">
    <property type="entry name" value="6-PGluconate_DH-like_C_sf"/>
</dbReference>
<organism evidence="12 13">
    <name type="scientific">Zingiber officinale</name>
    <name type="common">Ginger</name>
    <name type="synonym">Amomum zingiber</name>
    <dbReference type="NCBI Taxonomy" id="94328"/>
    <lineage>
        <taxon>Eukaryota</taxon>
        <taxon>Viridiplantae</taxon>
        <taxon>Streptophyta</taxon>
        <taxon>Embryophyta</taxon>
        <taxon>Tracheophyta</taxon>
        <taxon>Spermatophyta</taxon>
        <taxon>Magnoliopsida</taxon>
        <taxon>Liliopsida</taxon>
        <taxon>Zingiberales</taxon>
        <taxon>Zingiberaceae</taxon>
        <taxon>Zingiber</taxon>
    </lineage>
</organism>
<dbReference type="GO" id="GO:0141152">
    <property type="term" value="F:glycerol-3-phosphate dehydrogenase (NAD+) activity"/>
    <property type="evidence" value="ECO:0007669"/>
    <property type="project" value="UniProtKB-UniRule"/>
</dbReference>
<dbReference type="AlphaFoldDB" id="A0A8J5LBS9"/>
<feature type="domain" description="Glycerol-3-phosphate dehydrogenase NAD-dependent N-terminal" evidence="10">
    <location>
        <begin position="266"/>
        <end position="366"/>
    </location>
</feature>
<keyword evidence="5 8" id="KW-0520">NAD</keyword>
<accession>A0A8J5LBS9</accession>
<comment type="function">
    <text evidence="7">May be involved in cell redox homeostasis.</text>
</comment>
<dbReference type="PRINTS" id="PR00077">
    <property type="entry name" value="GPDHDRGNASE"/>
</dbReference>
<evidence type="ECO:0000256" key="4">
    <source>
        <dbReference type="ARBA" id="ARBA00023002"/>
    </source>
</evidence>
<dbReference type="GO" id="GO:0005829">
    <property type="term" value="C:cytosol"/>
    <property type="evidence" value="ECO:0007669"/>
    <property type="project" value="UniProtKB-SubCell"/>
</dbReference>
<feature type="domain" description="Glycerol-3-phosphate dehydrogenase NAD-dependent C-terminal" evidence="11">
    <location>
        <begin position="394"/>
        <end position="549"/>
    </location>
</feature>
<dbReference type="InterPro" id="IPR011128">
    <property type="entry name" value="G3P_DH_NAD-dep_N"/>
</dbReference>
<dbReference type="Gene3D" id="1.10.1040.10">
    <property type="entry name" value="N-(1-d-carboxylethyl)-l-norvaline Dehydrogenase, domain 2"/>
    <property type="match status" value="1"/>
</dbReference>
<evidence type="ECO:0000259" key="10">
    <source>
        <dbReference type="Pfam" id="PF01210"/>
    </source>
</evidence>
<evidence type="ECO:0000256" key="2">
    <source>
        <dbReference type="ARBA" id="ARBA00011009"/>
    </source>
</evidence>
<evidence type="ECO:0000313" key="12">
    <source>
        <dbReference type="EMBL" id="KAG6507426.1"/>
    </source>
</evidence>
<dbReference type="InterPro" id="IPR006109">
    <property type="entry name" value="G3P_DH_NAD-dep_C"/>
</dbReference>
<dbReference type="Pfam" id="PF01210">
    <property type="entry name" value="NAD_Gly3P_dh_N"/>
    <property type="match status" value="1"/>
</dbReference>
<dbReference type="InterPro" id="IPR013328">
    <property type="entry name" value="6PGD_dom2"/>
</dbReference>
<keyword evidence="4 8" id="KW-0560">Oxidoreductase</keyword>
<dbReference type="FunFam" id="3.40.50.720:FF:000229">
    <property type="entry name" value="Glycerol-3-phosphate dehydrogenase [NAD(+)]"/>
    <property type="match status" value="1"/>
</dbReference>
<evidence type="ECO:0000256" key="9">
    <source>
        <dbReference type="RuleBase" id="RU361243"/>
    </source>
</evidence>
<dbReference type="GO" id="GO:0046168">
    <property type="term" value="P:glycerol-3-phosphate catabolic process"/>
    <property type="evidence" value="ECO:0007669"/>
    <property type="project" value="UniProtKB-UniRule"/>
</dbReference>
<dbReference type="SUPFAM" id="SSF48179">
    <property type="entry name" value="6-phosphogluconate dehydrogenase C-terminal domain-like"/>
    <property type="match status" value="1"/>
</dbReference>
<dbReference type="Gene3D" id="3.40.50.720">
    <property type="entry name" value="NAD(P)-binding Rossmann-like Domain"/>
    <property type="match status" value="2"/>
</dbReference>
<dbReference type="SUPFAM" id="SSF51735">
    <property type="entry name" value="NAD(P)-binding Rossmann-fold domains"/>
    <property type="match status" value="1"/>
</dbReference>
<comment type="caution">
    <text evidence="12">The sequence shown here is derived from an EMBL/GenBank/DDBJ whole genome shotgun (WGS) entry which is preliminary data.</text>
</comment>
<dbReference type="InterPro" id="IPR006168">
    <property type="entry name" value="G3P_DH_NAD-dep"/>
</dbReference>
<dbReference type="FunFam" id="3.40.50.720:FF:000109">
    <property type="entry name" value="Glycerol-3-phosphate dehydrogenase [NAD(+)]"/>
    <property type="match status" value="1"/>
</dbReference>
<dbReference type="InterPro" id="IPR036291">
    <property type="entry name" value="NAD(P)-bd_dom_sf"/>
</dbReference>
<evidence type="ECO:0000256" key="3">
    <source>
        <dbReference type="ARBA" id="ARBA00022490"/>
    </source>
</evidence>
<proteinExistence type="inferred from homology"/>
<name>A0A8J5LBS9_ZINOF</name>
<evidence type="ECO:0000256" key="5">
    <source>
        <dbReference type="ARBA" id="ARBA00023027"/>
    </source>
</evidence>
<gene>
    <name evidence="12" type="ORF">ZIOFF_032770</name>
</gene>
<dbReference type="EMBL" id="JACMSC010000009">
    <property type="protein sequence ID" value="KAG6507426.1"/>
    <property type="molecule type" value="Genomic_DNA"/>
</dbReference>
<evidence type="ECO:0000256" key="7">
    <source>
        <dbReference type="ARBA" id="ARBA00055926"/>
    </source>
</evidence>
<reference evidence="12 13" key="1">
    <citation type="submission" date="2020-08" db="EMBL/GenBank/DDBJ databases">
        <title>Plant Genome Project.</title>
        <authorList>
            <person name="Zhang R.-G."/>
        </authorList>
    </citation>
    <scope>NUCLEOTIDE SEQUENCE [LARGE SCALE GENOMIC DNA]</scope>
    <source>
        <tissue evidence="12">Rhizome</tissue>
    </source>
</reference>
<dbReference type="FunFam" id="1.10.1040.10:FF:000012">
    <property type="entry name" value="Glycerol-3-phosphate dehydrogenase [NAD(+)]"/>
    <property type="match status" value="1"/>
</dbReference>
<comment type="subcellular location">
    <subcellularLocation>
        <location evidence="1">Cytoplasm</location>
        <location evidence="1">Cytosol</location>
    </subcellularLocation>
</comment>
<dbReference type="EC" id="1.1.1.8" evidence="9"/>